<proteinExistence type="predicted"/>
<organism evidence="1">
    <name type="scientific">Arundo donax</name>
    <name type="common">Giant reed</name>
    <name type="synonym">Donax arundinaceus</name>
    <dbReference type="NCBI Taxonomy" id="35708"/>
    <lineage>
        <taxon>Eukaryota</taxon>
        <taxon>Viridiplantae</taxon>
        <taxon>Streptophyta</taxon>
        <taxon>Embryophyta</taxon>
        <taxon>Tracheophyta</taxon>
        <taxon>Spermatophyta</taxon>
        <taxon>Magnoliopsida</taxon>
        <taxon>Liliopsida</taxon>
        <taxon>Poales</taxon>
        <taxon>Poaceae</taxon>
        <taxon>PACMAD clade</taxon>
        <taxon>Arundinoideae</taxon>
        <taxon>Arundineae</taxon>
        <taxon>Arundo</taxon>
    </lineage>
</organism>
<sequence length="69" mass="8112">MTNLLPLREHLSSSVGFWEPIIDGLLVEGRKRTLDECEIFPCSIFWRKILPLDQPLCHQIIFMRESSRV</sequence>
<reference evidence="1" key="2">
    <citation type="journal article" date="2015" name="Data Brief">
        <title>Shoot transcriptome of the giant reed, Arundo donax.</title>
        <authorList>
            <person name="Barrero R.A."/>
            <person name="Guerrero F.D."/>
            <person name="Moolhuijzen P."/>
            <person name="Goolsby J.A."/>
            <person name="Tidwell J."/>
            <person name="Bellgard S.E."/>
            <person name="Bellgard M.I."/>
        </authorList>
    </citation>
    <scope>NUCLEOTIDE SEQUENCE</scope>
    <source>
        <tissue evidence="1">Shoot tissue taken approximately 20 cm above the soil surface</tissue>
    </source>
</reference>
<name>A0A0A9BR07_ARUDO</name>
<dbReference type="AlphaFoldDB" id="A0A0A9BR07"/>
<reference evidence="1" key="1">
    <citation type="submission" date="2014-09" db="EMBL/GenBank/DDBJ databases">
        <authorList>
            <person name="Magalhaes I.L.F."/>
            <person name="Oliveira U."/>
            <person name="Santos F.R."/>
            <person name="Vidigal T.H.D.A."/>
            <person name="Brescovit A.D."/>
            <person name="Santos A.J."/>
        </authorList>
    </citation>
    <scope>NUCLEOTIDE SEQUENCE</scope>
    <source>
        <tissue evidence="1">Shoot tissue taken approximately 20 cm above the soil surface</tissue>
    </source>
</reference>
<dbReference type="EMBL" id="GBRH01236183">
    <property type="protein sequence ID" value="JAD61712.1"/>
    <property type="molecule type" value="Transcribed_RNA"/>
</dbReference>
<accession>A0A0A9BR07</accession>
<evidence type="ECO:0000313" key="1">
    <source>
        <dbReference type="EMBL" id="JAD61712.1"/>
    </source>
</evidence>
<protein>
    <submittedName>
        <fullName evidence="1">Uncharacterized protein</fullName>
    </submittedName>
</protein>